<proteinExistence type="predicted"/>
<comment type="caution">
    <text evidence="1">The sequence shown here is derived from an EMBL/GenBank/DDBJ whole genome shotgun (WGS) entry which is preliminary data.</text>
</comment>
<name>A0A9W9CMW6_9PLEO</name>
<dbReference type="Proteomes" id="UP001140560">
    <property type="component" value="Unassembled WGS sequence"/>
</dbReference>
<evidence type="ECO:0000313" key="1">
    <source>
        <dbReference type="EMBL" id="KAJ4371116.1"/>
    </source>
</evidence>
<reference evidence="1" key="1">
    <citation type="submission" date="2022-10" db="EMBL/GenBank/DDBJ databases">
        <title>Tapping the CABI collections for fungal endophytes: first genome assemblies for Collariella, Neodidymelliopsis, Ascochyta clinopodiicola, Didymella pomorum, Didymosphaeria variabile, Neocosmospora piperis and Neocucurbitaria cava.</title>
        <authorList>
            <person name="Hill R."/>
        </authorList>
    </citation>
    <scope>NUCLEOTIDE SEQUENCE</scope>
    <source>
        <strain evidence="1">IMI 356814</strain>
    </source>
</reference>
<dbReference type="EMBL" id="JAPEUY010000007">
    <property type="protein sequence ID" value="KAJ4371116.1"/>
    <property type="molecule type" value="Genomic_DNA"/>
</dbReference>
<organism evidence="1 2">
    <name type="scientific">Neocucurbitaria cava</name>
    <dbReference type="NCBI Taxonomy" id="798079"/>
    <lineage>
        <taxon>Eukaryota</taxon>
        <taxon>Fungi</taxon>
        <taxon>Dikarya</taxon>
        <taxon>Ascomycota</taxon>
        <taxon>Pezizomycotina</taxon>
        <taxon>Dothideomycetes</taxon>
        <taxon>Pleosporomycetidae</taxon>
        <taxon>Pleosporales</taxon>
        <taxon>Pleosporineae</taxon>
        <taxon>Cucurbitariaceae</taxon>
        <taxon>Neocucurbitaria</taxon>
    </lineage>
</organism>
<sequence>MSEPILLADTIQRIKNRNSSLISPEQNGSRKLSLGLLSPPSSSSSRSSSSASASVAFESTRYITVPTDLESPAAFEFLGFTTERALHLYERMREKEFEAKASIDIISFARQWMRHSCDSALDSTDDWSLIMTNAGINSHIRDAFIAPEHQKIRLIQPLTHWLTEILETNYNALVNMNERILEQLDPTPKLRGGMLEPAQEVPEAPGGTLRLFKSVEFNRSVGCIIQDGSVDLGRLRSQSQTDFCRLAGGLYFTHQRWVAIHYSRLIEDACPLADRRTIEIHVPLEHFRAVNTWELNFENPEYKQLVFYSRRNERYPRELSKRRAGYGVISGPVAHNHNLHYGKMKDWNEITEKHLLQEADGNQEGESYLKVAMQHVWIREEVIEQLEEVLKDNKIFVTKPSRGFKLVPQPWNDASVKDE</sequence>
<accession>A0A9W9CMW6</accession>
<gene>
    <name evidence="1" type="ORF">N0V83_004332</name>
</gene>
<dbReference type="AlphaFoldDB" id="A0A9W9CMW6"/>
<keyword evidence="2" id="KW-1185">Reference proteome</keyword>
<evidence type="ECO:0000313" key="2">
    <source>
        <dbReference type="Proteomes" id="UP001140560"/>
    </source>
</evidence>
<protein>
    <submittedName>
        <fullName evidence="1">Uncharacterized protein</fullName>
    </submittedName>
</protein>
<dbReference type="OrthoDB" id="5429780at2759"/>